<comment type="caution">
    <text evidence="1">The sequence shown here is derived from an EMBL/GenBank/DDBJ whole genome shotgun (WGS) entry which is preliminary data.</text>
</comment>
<dbReference type="OrthoDB" id="5168853at2"/>
<accession>A0A3N2CTD2</accession>
<dbReference type="PANTHER" id="PTHR42877">
    <property type="entry name" value="L-ORNITHINE N(5)-MONOOXYGENASE-RELATED"/>
    <property type="match status" value="1"/>
</dbReference>
<protein>
    <submittedName>
        <fullName evidence="1">Cation diffusion facilitator CzcD-associated flavoprotein CzcO</fullName>
    </submittedName>
</protein>
<gene>
    <name evidence="1" type="ORF">EDD33_1314</name>
</gene>
<dbReference type="GO" id="GO:0004499">
    <property type="term" value="F:N,N-dimethylaniline monooxygenase activity"/>
    <property type="evidence" value="ECO:0007669"/>
    <property type="project" value="InterPro"/>
</dbReference>
<dbReference type="GO" id="GO:0050661">
    <property type="term" value="F:NADP binding"/>
    <property type="evidence" value="ECO:0007669"/>
    <property type="project" value="InterPro"/>
</dbReference>
<dbReference type="EMBL" id="RKHO01000001">
    <property type="protein sequence ID" value="ROR90474.1"/>
    <property type="molecule type" value="Genomic_DNA"/>
</dbReference>
<organism evidence="1 2">
    <name type="scientific">Nocardioides aurantiacus</name>
    <dbReference type="NCBI Taxonomy" id="86796"/>
    <lineage>
        <taxon>Bacteria</taxon>
        <taxon>Bacillati</taxon>
        <taxon>Actinomycetota</taxon>
        <taxon>Actinomycetes</taxon>
        <taxon>Propionibacteriales</taxon>
        <taxon>Nocardioidaceae</taxon>
        <taxon>Nocardioides</taxon>
    </lineage>
</organism>
<dbReference type="PRINTS" id="PR00469">
    <property type="entry name" value="PNDRDTASEII"/>
</dbReference>
<dbReference type="InterPro" id="IPR051209">
    <property type="entry name" value="FAD-bind_Monooxygenase_sf"/>
</dbReference>
<proteinExistence type="predicted"/>
<name>A0A3N2CTD2_9ACTN</name>
<dbReference type="RefSeq" id="WP_123389618.1">
    <property type="nucleotide sequence ID" value="NZ_RKHO01000001.1"/>
</dbReference>
<sequence length="516" mass="56689">MSQQQTSTKDAQQSGGPSLPSRVRVLVVGAGFAGLGTAIKLDEDGVTDFVVVDKGAGVGGTWRDNTYPGAACDVPSQLYSFSFAPNPDWSRSFSQQPEIHAYLERTAREAGVLDRFAFGVTVEDATWDETDRVWQVVTDHGTVTAEVLVTGSGGLSEPRLPDIEGIGSFGGRIFHSARWDHDTDLAGKRVAVIGTGASAIQIVPRLAETVGHLDVYQRTAPWIVPRQDRAYPALERAALRHVPGLQRLYRLGVFLARETYVPAFTAAPDIAKPAELMARANIRKGISDPALRQAVTPDFKLGCKRVLISNEYYPALAQDHVELVTDRIARVTPTGIVTADGTEREIDVLVVATGFHTTDQPIAHHIKGRDGRTLADVWREHGMTAYKGTTIAGFPNLFQIVGPNTGLGHSSMVFVIESQIRYIRAALAHLEEHGVATVEPRPEAQRRWNKRLQRRMQHTVWHQGGCASWYLDEHGRNTTLWPRSLFTLRRQLAGFDPAAYVATPQQHTTDTEENAA</sequence>
<dbReference type="Gene3D" id="3.50.50.60">
    <property type="entry name" value="FAD/NAD(P)-binding domain"/>
    <property type="match status" value="2"/>
</dbReference>
<evidence type="ECO:0000313" key="1">
    <source>
        <dbReference type="EMBL" id="ROR90474.1"/>
    </source>
</evidence>
<dbReference type="GO" id="GO:0050660">
    <property type="term" value="F:flavin adenine dinucleotide binding"/>
    <property type="evidence" value="ECO:0007669"/>
    <property type="project" value="InterPro"/>
</dbReference>
<dbReference type="AlphaFoldDB" id="A0A3N2CTD2"/>
<keyword evidence="2" id="KW-1185">Reference proteome</keyword>
<dbReference type="Proteomes" id="UP000281738">
    <property type="component" value="Unassembled WGS sequence"/>
</dbReference>
<dbReference type="SUPFAM" id="SSF51905">
    <property type="entry name" value="FAD/NAD(P)-binding domain"/>
    <property type="match status" value="1"/>
</dbReference>
<dbReference type="Pfam" id="PF13738">
    <property type="entry name" value="Pyr_redox_3"/>
    <property type="match status" value="1"/>
</dbReference>
<reference evidence="1 2" key="1">
    <citation type="submission" date="2018-11" db="EMBL/GenBank/DDBJ databases">
        <title>Sequencing the genomes of 1000 actinobacteria strains.</title>
        <authorList>
            <person name="Klenk H.-P."/>
        </authorList>
    </citation>
    <scope>NUCLEOTIDE SEQUENCE [LARGE SCALE GENOMIC DNA]</scope>
    <source>
        <strain evidence="1 2">DSM 12652</strain>
    </source>
</reference>
<dbReference type="InterPro" id="IPR036188">
    <property type="entry name" value="FAD/NAD-bd_sf"/>
</dbReference>
<evidence type="ECO:0000313" key="2">
    <source>
        <dbReference type="Proteomes" id="UP000281738"/>
    </source>
</evidence>
<dbReference type="PANTHER" id="PTHR42877:SF4">
    <property type="entry name" value="FAD_NAD(P)-BINDING DOMAIN-CONTAINING PROTEIN-RELATED"/>
    <property type="match status" value="1"/>
</dbReference>